<dbReference type="GO" id="GO:0003676">
    <property type="term" value="F:nucleic acid binding"/>
    <property type="evidence" value="ECO:0007669"/>
    <property type="project" value="InterPro"/>
</dbReference>
<evidence type="ECO:0000313" key="5">
    <source>
        <dbReference type="Proteomes" id="UP000242175"/>
    </source>
</evidence>
<dbReference type="Proteomes" id="UP000242175">
    <property type="component" value="Chromosome large"/>
</dbReference>
<evidence type="ECO:0000259" key="3">
    <source>
        <dbReference type="SMART" id="SM00479"/>
    </source>
</evidence>
<keyword evidence="2" id="KW-0269">Exonuclease</keyword>
<dbReference type="AlphaFoldDB" id="A0A220VEV4"/>
<reference evidence="4 5" key="1">
    <citation type="journal article" date="2016" name="Int. J. Syst. Evol. Microbiol.">
        <title>Paraphotobacterium marinum gen. nov., sp. nov., a member of the family Vibrionaceae, isolated from surface seawater.</title>
        <authorList>
            <person name="Huang Z."/>
            <person name="Dong C."/>
            <person name="Shao Z."/>
        </authorList>
    </citation>
    <scope>NUCLEOTIDE SEQUENCE [LARGE SCALE GENOMIC DNA]</scope>
    <source>
        <strain evidence="4 5">NSCS20N07D</strain>
    </source>
</reference>
<dbReference type="Gene3D" id="3.30.420.10">
    <property type="entry name" value="Ribonuclease H-like superfamily/Ribonuclease H"/>
    <property type="match status" value="1"/>
</dbReference>
<dbReference type="CDD" id="cd06127">
    <property type="entry name" value="DEDDh"/>
    <property type="match status" value="1"/>
</dbReference>
<keyword evidence="5" id="KW-1185">Reference proteome</keyword>
<dbReference type="InterPro" id="IPR036397">
    <property type="entry name" value="RNaseH_sf"/>
</dbReference>
<dbReference type="GO" id="GO:0045004">
    <property type="term" value="P:DNA replication proofreading"/>
    <property type="evidence" value="ECO:0007669"/>
    <property type="project" value="TreeGrafter"/>
</dbReference>
<gene>
    <name evidence="4" type="ORF">CF386_06730</name>
</gene>
<dbReference type="NCBIfam" id="NF006615">
    <property type="entry name" value="PRK09182.1"/>
    <property type="match status" value="1"/>
</dbReference>
<dbReference type="SUPFAM" id="SSF53098">
    <property type="entry name" value="Ribonuclease H-like"/>
    <property type="match status" value="1"/>
</dbReference>
<evidence type="ECO:0000313" key="4">
    <source>
        <dbReference type="EMBL" id="ASK78712.1"/>
    </source>
</evidence>
<dbReference type="GO" id="GO:0005829">
    <property type="term" value="C:cytosol"/>
    <property type="evidence" value="ECO:0007669"/>
    <property type="project" value="TreeGrafter"/>
</dbReference>
<dbReference type="SMART" id="SM00479">
    <property type="entry name" value="EXOIII"/>
    <property type="match status" value="1"/>
</dbReference>
<dbReference type="GO" id="GO:0008408">
    <property type="term" value="F:3'-5' exonuclease activity"/>
    <property type="evidence" value="ECO:0007669"/>
    <property type="project" value="TreeGrafter"/>
</dbReference>
<dbReference type="Pfam" id="PF00929">
    <property type="entry name" value="RNase_T"/>
    <property type="match status" value="1"/>
</dbReference>
<organism evidence="4 5">
    <name type="scientific">Paraphotobacterium marinum</name>
    <dbReference type="NCBI Taxonomy" id="1755811"/>
    <lineage>
        <taxon>Bacteria</taxon>
        <taxon>Pseudomonadati</taxon>
        <taxon>Pseudomonadota</taxon>
        <taxon>Gammaproteobacteria</taxon>
        <taxon>Vibrionales</taxon>
        <taxon>Vibrionaceae</taxon>
        <taxon>Paraphotobacterium</taxon>
    </lineage>
</organism>
<dbReference type="InterPro" id="IPR013520">
    <property type="entry name" value="Ribonucl_H"/>
</dbReference>
<evidence type="ECO:0000256" key="1">
    <source>
        <dbReference type="ARBA" id="ARBA00022722"/>
    </source>
</evidence>
<keyword evidence="2" id="KW-0378">Hydrolase</keyword>
<keyword evidence="1" id="KW-0540">Nuclease</keyword>
<feature type="domain" description="Exonuclease" evidence="3">
    <location>
        <begin position="48"/>
        <end position="220"/>
    </location>
</feature>
<name>A0A220VEV4_9GAMM</name>
<dbReference type="PANTHER" id="PTHR30231">
    <property type="entry name" value="DNA POLYMERASE III SUBUNIT EPSILON"/>
    <property type="match status" value="1"/>
</dbReference>
<dbReference type="KEGG" id="pmai:CF386_06730"/>
<dbReference type="InterPro" id="IPR012337">
    <property type="entry name" value="RNaseH-like_sf"/>
</dbReference>
<sequence>MHYQLKGLILKKMFLDNIINDNQVIIKKFDSFNQKFKEDIKLSKDIGIFSIIDTETTGLDIDNDEIIEIAIRQWYYDRIEHKLLKPLDYYASLNQPSHNVITPEITEITGIKAEDVDGKKIDWGIVKEMMAQSDFILAHNASFDRPMIENVTDLSETSQNKIWVCSLKQVNWLDLGFLSSKQELLCLFHGFYYDGHRALTDIDALGHLLFVGGYLKNILADIKTKYVKVECLKAPFESKDMLKKMTFYWDPDKRCWSKYVKENELDEMMTFLTDKVYYPAKSSAKVTKIDIRDRFKKHF</sequence>
<dbReference type="PANTHER" id="PTHR30231:SF37">
    <property type="entry name" value="EXODEOXYRIBONUCLEASE 10"/>
    <property type="match status" value="1"/>
</dbReference>
<protein>
    <submittedName>
        <fullName evidence="4">DNA polymerase III subunit epsilon</fullName>
    </submittedName>
</protein>
<evidence type="ECO:0000256" key="2">
    <source>
        <dbReference type="ARBA" id="ARBA00022839"/>
    </source>
</evidence>
<dbReference type="EMBL" id="CP022355">
    <property type="protein sequence ID" value="ASK78712.1"/>
    <property type="molecule type" value="Genomic_DNA"/>
</dbReference>
<proteinExistence type="predicted"/>
<accession>A0A220VEV4</accession>